<evidence type="ECO:0000256" key="1">
    <source>
        <dbReference type="ARBA" id="ARBA00004141"/>
    </source>
</evidence>
<evidence type="ECO:0000256" key="10">
    <source>
        <dbReference type="ARBA" id="ARBA00023160"/>
    </source>
</evidence>
<dbReference type="InterPro" id="IPR030457">
    <property type="entry name" value="ELO_CS"/>
</dbReference>
<evidence type="ECO:0000256" key="6">
    <source>
        <dbReference type="ARBA" id="ARBA00022832"/>
    </source>
</evidence>
<keyword evidence="7 11" id="KW-1133">Transmembrane helix</keyword>
<keyword evidence="9 11" id="KW-0472">Membrane</keyword>
<feature type="transmembrane region" description="Helical" evidence="11">
    <location>
        <begin position="158"/>
        <end position="176"/>
    </location>
</feature>
<feature type="transmembrane region" description="Helical" evidence="11">
    <location>
        <begin position="254"/>
        <end position="276"/>
    </location>
</feature>
<evidence type="ECO:0000256" key="9">
    <source>
        <dbReference type="ARBA" id="ARBA00023136"/>
    </source>
</evidence>
<evidence type="ECO:0000256" key="11">
    <source>
        <dbReference type="RuleBase" id="RU361115"/>
    </source>
</evidence>
<dbReference type="GO" id="GO:0005789">
    <property type="term" value="C:endoplasmic reticulum membrane"/>
    <property type="evidence" value="ECO:0007669"/>
    <property type="project" value="TreeGrafter"/>
</dbReference>
<name>A0AA39I9J9_9BILA</name>
<comment type="pathway">
    <text evidence="2">Lipid metabolism; fatty acid biosynthesis.</text>
</comment>
<evidence type="ECO:0000256" key="8">
    <source>
        <dbReference type="ARBA" id="ARBA00023098"/>
    </source>
</evidence>
<comment type="similarity">
    <text evidence="11">Belongs to the ELO family.</text>
</comment>
<proteinExistence type="inferred from homology"/>
<dbReference type="Proteomes" id="UP001175271">
    <property type="component" value="Unassembled WGS sequence"/>
</dbReference>
<dbReference type="PANTHER" id="PTHR11157">
    <property type="entry name" value="FATTY ACID ACYL TRANSFERASE-RELATED"/>
    <property type="match status" value="1"/>
</dbReference>
<dbReference type="InterPro" id="IPR002076">
    <property type="entry name" value="ELO_fam"/>
</dbReference>
<keyword evidence="4 11" id="KW-0808">Transferase</keyword>
<evidence type="ECO:0000256" key="7">
    <source>
        <dbReference type="ARBA" id="ARBA00022989"/>
    </source>
</evidence>
<comment type="caution">
    <text evidence="12">The sequence shown here is derived from an EMBL/GenBank/DDBJ whole genome shotgun (WGS) entry which is preliminary data.</text>
</comment>
<evidence type="ECO:0000256" key="2">
    <source>
        <dbReference type="ARBA" id="ARBA00005194"/>
    </source>
</evidence>
<comment type="subcellular location">
    <subcellularLocation>
        <location evidence="1">Membrane</location>
        <topology evidence="1">Multi-pass membrane protein</topology>
    </subcellularLocation>
</comment>
<keyword evidence="6 11" id="KW-0276">Fatty acid metabolism</keyword>
<dbReference type="GO" id="GO:0009922">
    <property type="term" value="F:fatty acid elongase activity"/>
    <property type="evidence" value="ECO:0007669"/>
    <property type="project" value="UniProtKB-EC"/>
</dbReference>
<evidence type="ECO:0000256" key="5">
    <source>
        <dbReference type="ARBA" id="ARBA00022692"/>
    </source>
</evidence>
<protein>
    <recommendedName>
        <fullName evidence="11">Elongation of very long chain fatty acids protein</fullName>
        <ecNumber evidence="11">2.3.1.199</ecNumber>
    </recommendedName>
    <alternativeName>
        <fullName evidence="11">Very-long-chain 3-oxoacyl-CoA synthase</fullName>
    </alternativeName>
</protein>
<reference evidence="12" key="1">
    <citation type="submission" date="2023-06" db="EMBL/GenBank/DDBJ databases">
        <title>Genomic analysis of the entomopathogenic nematode Steinernema hermaphroditum.</title>
        <authorList>
            <person name="Schwarz E.M."/>
            <person name="Heppert J.K."/>
            <person name="Baniya A."/>
            <person name="Schwartz H.T."/>
            <person name="Tan C.-H."/>
            <person name="Antoshechkin I."/>
            <person name="Sternberg P.W."/>
            <person name="Goodrich-Blair H."/>
            <person name="Dillman A.R."/>
        </authorList>
    </citation>
    <scope>NUCLEOTIDE SEQUENCE</scope>
    <source>
        <strain evidence="12">PS9179</strain>
        <tissue evidence="12">Whole animal</tissue>
    </source>
</reference>
<evidence type="ECO:0000256" key="3">
    <source>
        <dbReference type="ARBA" id="ARBA00022516"/>
    </source>
</evidence>
<dbReference type="GO" id="GO:0030148">
    <property type="term" value="P:sphingolipid biosynthetic process"/>
    <property type="evidence" value="ECO:0007669"/>
    <property type="project" value="TreeGrafter"/>
</dbReference>
<dbReference type="PROSITE" id="PS01188">
    <property type="entry name" value="ELO"/>
    <property type="match status" value="1"/>
</dbReference>
<dbReference type="Pfam" id="PF01151">
    <property type="entry name" value="ELO"/>
    <property type="match status" value="1"/>
</dbReference>
<dbReference type="GO" id="GO:0019367">
    <property type="term" value="P:fatty acid elongation, saturated fatty acid"/>
    <property type="evidence" value="ECO:0007669"/>
    <property type="project" value="TreeGrafter"/>
</dbReference>
<evidence type="ECO:0000256" key="4">
    <source>
        <dbReference type="ARBA" id="ARBA00022679"/>
    </source>
</evidence>
<keyword evidence="8 11" id="KW-0443">Lipid metabolism</keyword>
<sequence length="290" mass="33709">MIDFAELTRFEIYQGNSTASLHNDYVYKYALPFERVDDPIELTLFLQRNWHHTITISALYFGVIKAIQWWMRDRPAFQLQKPLFLWNAVLAVFSIAGFVRFSEDFAYSIFHENLYRAICYSVHPNSVAAFWSLLFAISKIIELGDTLFIVLRKKPLIFLHYYHHAAVLIYTVHSGAEHTAPGRVFIVMNYFAHSVMYTYYAVTACGLKPSKWISMTVTSIQLGQMLAGVLVTFVVYKIKVDNQMSCQQSMGNLYLAFIIYATFALLFLQFFINNYLRKASKKRELAKKDK</sequence>
<comment type="catalytic activity">
    <reaction evidence="11">
        <text>a very-long-chain acyl-CoA + malonyl-CoA + H(+) = a very-long-chain 3-oxoacyl-CoA + CO2 + CoA</text>
        <dbReference type="Rhea" id="RHEA:32727"/>
        <dbReference type="ChEBI" id="CHEBI:15378"/>
        <dbReference type="ChEBI" id="CHEBI:16526"/>
        <dbReference type="ChEBI" id="CHEBI:57287"/>
        <dbReference type="ChEBI" id="CHEBI:57384"/>
        <dbReference type="ChEBI" id="CHEBI:90725"/>
        <dbReference type="ChEBI" id="CHEBI:90736"/>
        <dbReference type="EC" id="2.3.1.199"/>
    </reaction>
</comment>
<keyword evidence="5 11" id="KW-0812">Transmembrane</keyword>
<organism evidence="12 13">
    <name type="scientific">Steinernema hermaphroditum</name>
    <dbReference type="NCBI Taxonomy" id="289476"/>
    <lineage>
        <taxon>Eukaryota</taxon>
        <taxon>Metazoa</taxon>
        <taxon>Ecdysozoa</taxon>
        <taxon>Nematoda</taxon>
        <taxon>Chromadorea</taxon>
        <taxon>Rhabditida</taxon>
        <taxon>Tylenchina</taxon>
        <taxon>Panagrolaimomorpha</taxon>
        <taxon>Strongyloidoidea</taxon>
        <taxon>Steinernematidae</taxon>
        <taxon>Steinernema</taxon>
    </lineage>
</organism>
<feature type="transmembrane region" description="Helical" evidence="11">
    <location>
        <begin position="83"/>
        <end position="102"/>
    </location>
</feature>
<keyword evidence="10 11" id="KW-0275">Fatty acid biosynthesis</keyword>
<accession>A0AA39I9J9</accession>
<dbReference type="EC" id="2.3.1.199" evidence="11"/>
<feature type="transmembrane region" description="Helical" evidence="11">
    <location>
        <begin position="182"/>
        <end position="200"/>
    </location>
</feature>
<dbReference type="GO" id="GO:0034626">
    <property type="term" value="P:fatty acid elongation, polyunsaturated fatty acid"/>
    <property type="evidence" value="ECO:0007669"/>
    <property type="project" value="TreeGrafter"/>
</dbReference>
<feature type="transmembrane region" description="Helical" evidence="11">
    <location>
        <begin position="212"/>
        <end position="234"/>
    </location>
</feature>
<feature type="transmembrane region" description="Helical" evidence="11">
    <location>
        <begin position="50"/>
        <end position="71"/>
    </location>
</feature>
<dbReference type="GO" id="GO:0034625">
    <property type="term" value="P:fatty acid elongation, monounsaturated fatty acid"/>
    <property type="evidence" value="ECO:0007669"/>
    <property type="project" value="TreeGrafter"/>
</dbReference>
<dbReference type="PANTHER" id="PTHR11157:SF156">
    <property type="entry name" value="FATTY ACID ELONGATION PROTEIN 4-RELATED"/>
    <property type="match status" value="1"/>
</dbReference>
<keyword evidence="13" id="KW-1185">Reference proteome</keyword>
<gene>
    <name evidence="12" type="ORF">QR680_014184</name>
</gene>
<evidence type="ECO:0000313" key="12">
    <source>
        <dbReference type="EMBL" id="KAK0419516.1"/>
    </source>
</evidence>
<dbReference type="EMBL" id="JAUCMV010000002">
    <property type="protein sequence ID" value="KAK0419516.1"/>
    <property type="molecule type" value="Genomic_DNA"/>
</dbReference>
<keyword evidence="3 11" id="KW-0444">Lipid biosynthesis</keyword>
<dbReference type="AlphaFoldDB" id="A0AA39I9J9"/>
<dbReference type="GO" id="GO:0042761">
    <property type="term" value="P:very long-chain fatty acid biosynthetic process"/>
    <property type="evidence" value="ECO:0007669"/>
    <property type="project" value="TreeGrafter"/>
</dbReference>
<evidence type="ECO:0000313" key="13">
    <source>
        <dbReference type="Proteomes" id="UP001175271"/>
    </source>
</evidence>